<feature type="compositionally biased region" description="Low complexity" evidence="8">
    <location>
        <begin position="1"/>
        <end position="12"/>
    </location>
</feature>
<reference evidence="9" key="1">
    <citation type="submission" date="2021-03" db="EMBL/GenBank/DDBJ databases">
        <authorList>
            <person name="Kanchanasin P."/>
            <person name="Saeng-In P."/>
            <person name="Phongsopitanun W."/>
            <person name="Yuki M."/>
            <person name="Kudo T."/>
            <person name="Ohkuma M."/>
            <person name="Tanasupawat S."/>
        </authorList>
    </citation>
    <scope>NUCLEOTIDE SEQUENCE</scope>
    <source>
        <strain evidence="9">GKU 128</strain>
    </source>
</reference>
<evidence type="ECO:0000256" key="8">
    <source>
        <dbReference type="SAM" id="MobiDB-lite"/>
    </source>
</evidence>
<dbReference type="GO" id="GO:0005506">
    <property type="term" value="F:iron ion binding"/>
    <property type="evidence" value="ECO:0007669"/>
    <property type="project" value="InterPro"/>
</dbReference>
<sequence length="386" mass="42647">MARPGARPAAAGDWHARPGRVQHGRAARWHGTRERGARERGARGWGARGLAIGRGRAEEKVALLGRHLLSVDPPDHTRLRRLMSRALTARRIAALYEPTSRYVHGLLDEIGPRDRIDLLADYALPIAVTVICELLGVPVDDREDFRRWGLSLVRAELEDDASFDGVTEEMEGYLVPFILAQRSRPGAGLTAVLASARDEDKLDDYELISLVYQLFFAGHESSAYLICNAAYLLLAGNEAGEAGAATKNGEVVERAIEEVLRYEGPVKTPTWRFPTEDVRLGDVVFRRGEPILLLLAAADRDPEEFPQAETFDPWRSEAAHLAFGYGIHHCVGAAVGRMEGRVAVSALLERHPGAALAIDPAELRWRDNLMMRGVRSLPVRLGPRRS</sequence>
<dbReference type="GO" id="GO:0020037">
    <property type="term" value="F:heme binding"/>
    <property type="evidence" value="ECO:0007669"/>
    <property type="project" value="InterPro"/>
</dbReference>
<keyword evidence="4 7" id="KW-0560">Oxidoreductase</keyword>
<evidence type="ECO:0000256" key="1">
    <source>
        <dbReference type="ARBA" id="ARBA00010617"/>
    </source>
</evidence>
<keyword evidence="6 7" id="KW-0503">Monooxygenase</keyword>
<dbReference type="PRINTS" id="PR00359">
    <property type="entry name" value="BP450"/>
</dbReference>
<dbReference type="GO" id="GO:0016705">
    <property type="term" value="F:oxidoreductase activity, acting on paired donors, with incorporation or reduction of molecular oxygen"/>
    <property type="evidence" value="ECO:0007669"/>
    <property type="project" value="InterPro"/>
</dbReference>
<feature type="compositionally biased region" description="Basic residues" evidence="8">
    <location>
        <begin position="17"/>
        <end position="30"/>
    </location>
</feature>
<dbReference type="InterPro" id="IPR002397">
    <property type="entry name" value="Cyt_P450_B"/>
</dbReference>
<evidence type="ECO:0000313" key="9">
    <source>
        <dbReference type="EMBL" id="MBO2454945.1"/>
    </source>
</evidence>
<dbReference type="Gene3D" id="1.10.630.10">
    <property type="entry name" value="Cytochrome P450"/>
    <property type="match status" value="1"/>
</dbReference>
<feature type="compositionally biased region" description="Basic and acidic residues" evidence="8">
    <location>
        <begin position="31"/>
        <end position="41"/>
    </location>
</feature>
<dbReference type="InterPro" id="IPR001128">
    <property type="entry name" value="Cyt_P450"/>
</dbReference>
<protein>
    <submittedName>
        <fullName evidence="9">Cytochrome P450</fullName>
    </submittedName>
</protein>
<dbReference type="PANTHER" id="PTHR46696">
    <property type="entry name" value="P450, PUTATIVE (EUROFUNG)-RELATED"/>
    <property type="match status" value="1"/>
</dbReference>
<keyword evidence="2 7" id="KW-0349">Heme</keyword>
<gene>
    <name evidence="9" type="ORF">J4573_48215</name>
</gene>
<dbReference type="Proteomes" id="UP000669179">
    <property type="component" value="Unassembled WGS sequence"/>
</dbReference>
<dbReference type="InterPro" id="IPR017972">
    <property type="entry name" value="Cyt_P450_CS"/>
</dbReference>
<dbReference type="SUPFAM" id="SSF48264">
    <property type="entry name" value="Cytochrome P450"/>
    <property type="match status" value="1"/>
</dbReference>
<dbReference type="EMBL" id="JAGEOJ010000030">
    <property type="protein sequence ID" value="MBO2454945.1"/>
    <property type="molecule type" value="Genomic_DNA"/>
</dbReference>
<evidence type="ECO:0000256" key="2">
    <source>
        <dbReference type="ARBA" id="ARBA00022617"/>
    </source>
</evidence>
<feature type="region of interest" description="Disordered" evidence="8">
    <location>
        <begin position="1"/>
        <end position="41"/>
    </location>
</feature>
<dbReference type="RefSeq" id="WP_208263172.1">
    <property type="nucleotide sequence ID" value="NZ_JAGEOJ010000030.1"/>
</dbReference>
<evidence type="ECO:0000256" key="5">
    <source>
        <dbReference type="ARBA" id="ARBA00023004"/>
    </source>
</evidence>
<organism evidence="9 10">
    <name type="scientific">Actinomadura barringtoniae</name>
    <dbReference type="NCBI Taxonomy" id="1427535"/>
    <lineage>
        <taxon>Bacteria</taxon>
        <taxon>Bacillati</taxon>
        <taxon>Actinomycetota</taxon>
        <taxon>Actinomycetes</taxon>
        <taxon>Streptosporangiales</taxon>
        <taxon>Thermomonosporaceae</taxon>
        <taxon>Actinomadura</taxon>
    </lineage>
</organism>
<dbReference type="InterPro" id="IPR036396">
    <property type="entry name" value="Cyt_P450_sf"/>
</dbReference>
<evidence type="ECO:0000256" key="3">
    <source>
        <dbReference type="ARBA" id="ARBA00022723"/>
    </source>
</evidence>
<comment type="caution">
    <text evidence="9">The sequence shown here is derived from an EMBL/GenBank/DDBJ whole genome shotgun (WGS) entry which is preliminary data.</text>
</comment>
<dbReference type="Pfam" id="PF00067">
    <property type="entry name" value="p450"/>
    <property type="match status" value="1"/>
</dbReference>
<dbReference type="PROSITE" id="PS00086">
    <property type="entry name" value="CYTOCHROME_P450"/>
    <property type="match status" value="1"/>
</dbReference>
<comment type="similarity">
    <text evidence="1 7">Belongs to the cytochrome P450 family.</text>
</comment>
<dbReference type="PANTHER" id="PTHR46696:SF1">
    <property type="entry name" value="CYTOCHROME P450 YJIB-RELATED"/>
    <property type="match status" value="1"/>
</dbReference>
<evidence type="ECO:0000256" key="4">
    <source>
        <dbReference type="ARBA" id="ARBA00023002"/>
    </source>
</evidence>
<keyword evidence="3 7" id="KW-0479">Metal-binding</keyword>
<accession>A0A939TG08</accession>
<proteinExistence type="inferred from homology"/>
<dbReference type="AlphaFoldDB" id="A0A939TG08"/>
<keyword evidence="10" id="KW-1185">Reference proteome</keyword>
<evidence type="ECO:0000256" key="6">
    <source>
        <dbReference type="ARBA" id="ARBA00023033"/>
    </source>
</evidence>
<evidence type="ECO:0000313" key="10">
    <source>
        <dbReference type="Proteomes" id="UP000669179"/>
    </source>
</evidence>
<dbReference type="GO" id="GO:0004497">
    <property type="term" value="F:monooxygenase activity"/>
    <property type="evidence" value="ECO:0007669"/>
    <property type="project" value="UniProtKB-KW"/>
</dbReference>
<dbReference type="FunFam" id="1.10.630.10:FF:000018">
    <property type="entry name" value="Cytochrome P450 monooxygenase"/>
    <property type="match status" value="1"/>
</dbReference>
<keyword evidence="5 7" id="KW-0408">Iron</keyword>
<evidence type="ECO:0000256" key="7">
    <source>
        <dbReference type="RuleBase" id="RU000461"/>
    </source>
</evidence>
<name>A0A939TG08_9ACTN</name>